<dbReference type="InterPro" id="IPR001539">
    <property type="entry name" value="Peptidase_U32"/>
</dbReference>
<name>A0AAW3JRR2_9FIRM</name>
<gene>
    <name evidence="2" type="ORF">APZ18_08400</name>
</gene>
<reference evidence="2 3" key="1">
    <citation type="submission" date="2015-10" db="EMBL/GenBank/DDBJ databases">
        <title>Butyribacter intestini gen. nov., sp. nov., a butyric acid-producing bacterium of the family Lachnospiraceae isolated from the human faeces.</title>
        <authorList>
            <person name="Zou Y."/>
            <person name="Xue W."/>
            <person name="Luo G."/>
            <person name="Lv M."/>
        </authorList>
    </citation>
    <scope>NUCLEOTIDE SEQUENCE [LARGE SCALE GENOMIC DNA]</scope>
    <source>
        <strain evidence="2 3">TF01-11</strain>
    </source>
</reference>
<dbReference type="AlphaFoldDB" id="A0AAW3JRR2"/>
<proteinExistence type="predicted"/>
<protein>
    <recommendedName>
        <fullName evidence="1">Peptidase U32 collagenase domain-containing protein</fullName>
    </recommendedName>
</protein>
<accession>A0AAW3JRR2</accession>
<evidence type="ECO:0000313" key="2">
    <source>
        <dbReference type="EMBL" id="KQC84738.1"/>
    </source>
</evidence>
<keyword evidence="3" id="KW-1185">Reference proteome</keyword>
<dbReference type="PANTHER" id="PTHR30217">
    <property type="entry name" value="PEPTIDASE U32 FAMILY"/>
    <property type="match status" value="1"/>
</dbReference>
<dbReference type="PANTHER" id="PTHR30217:SF10">
    <property type="entry name" value="23S RRNA 5-HYDROXYCYTIDINE C2501 SYNTHASE"/>
    <property type="match status" value="1"/>
</dbReference>
<dbReference type="InterPro" id="IPR020988">
    <property type="entry name" value="Pept_U32_collagenase"/>
</dbReference>
<dbReference type="RefSeq" id="WP_055943767.1">
    <property type="nucleotide sequence ID" value="NZ_JAQDCV010000002.1"/>
</dbReference>
<evidence type="ECO:0000313" key="3">
    <source>
        <dbReference type="Proteomes" id="UP000050833"/>
    </source>
</evidence>
<organism evidence="2 3">
    <name type="scientific">Butyribacter intestini</name>
    <dbReference type="NCBI Taxonomy" id="1703332"/>
    <lineage>
        <taxon>Bacteria</taxon>
        <taxon>Bacillati</taxon>
        <taxon>Bacillota</taxon>
        <taxon>Clostridia</taxon>
        <taxon>Lachnospirales</taxon>
        <taxon>Lachnospiraceae</taxon>
        <taxon>Butyribacter</taxon>
    </lineage>
</organism>
<evidence type="ECO:0000259" key="1">
    <source>
        <dbReference type="Pfam" id="PF12392"/>
    </source>
</evidence>
<feature type="domain" description="Peptidase U32 collagenase" evidence="1">
    <location>
        <begin position="403"/>
        <end position="518"/>
    </location>
</feature>
<comment type="caution">
    <text evidence="2">The sequence shown here is derived from an EMBL/GenBank/DDBJ whole genome shotgun (WGS) entry which is preliminary data.</text>
</comment>
<dbReference type="InterPro" id="IPR051454">
    <property type="entry name" value="RNA/ubiquinone_mod_enzymes"/>
</dbReference>
<dbReference type="EMBL" id="LLKB01000005">
    <property type="protein sequence ID" value="KQC84738.1"/>
    <property type="molecule type" value="Genomic_DNA"/>
</dbReference>
<dbReference type="Pfam" id="PF01136">
    <property type="entry name" value="Peptidase_U32"/>
    <property type="match status" value="1"/>
</dbReference>
<dbReference type="Proteomes" id="UP000050833">
    <property type="component" value="Unassembled WGS sequence"/>
</dbReference>
<sequence>MKDKIKVPEILAPAGSMESLKAAVAAGCDAIYIGGSRFGARAYADNPEKDEMLSAIEYCHLHGVKIYMTVNTLLKDREMDELYPFLKPYYEAGLDAVIVQDIGVLKNIHEWFPDIEIHASTQMTLTMGVSDKLLKKYGVTRMVPARELSMEELVQMRKDTSLEMEVFVHGALCYCYSGQCLFSSMLGGRSGNRGRCAQPCRQQYLVDGKKCGIGEYVLSPMELSNLPYIAEMIECGIDSFKIEGRMKRPEYTAFVTAMFRKYTDLYVELGKDGYRDYIKTNRAEFENDICHLKEIYNRGGFTQGYLEGRSGVPFEKKKYDSGVMLSAKRPKHGGVLVGKVISVGKGSLRYKLDKDIYPQDVVEFCDKNMRQEYEYTVGTHLKAGMQVEARFKKGSRIFAGDEVYRTKKAVLLDDIREKYIDKEKKVIITGKFEAHTGENAVLQVILKDIVYSVSGDVCQNALKNPADEKSVKKSIMQTGNTEFEFSTLDVTMDDGLFIPVGMLKKMRREALDGLKKKILEKHRRSVMPCDEGEKVKEYLTGESEKELGKTTEYIVSVMNMEQLSAVLDFKDKNITKIYLRMEILDDNEINHAIDEIHKNKKKAFIVMPQIFRKNVWERESAVLTGKDSSYLEKCDGFVIKNFEEYTFLTEKCMISSEKIVCDAQMYVMNKSAYDFWKENGITKFTMPFELTEYEMDGIAKKAGCEFILYTHIPLMVSAQCVRYNTKKCAFSEKKGINEKIILTDRKSREFMAINYCKYCYNIIYQKTPLYLKEYEDKLKDKGISKFRYDFTFESIEEVKTVLSGKYNGIYDEGHITNGVE</sequence>
<dbReference type="Pfam" id="PF12392">
    <property type="entry name" value="DUF3656"/>
    <property type="match status" value="1"/>
</dbReference>